<dbReference type="GO" id="GO:0005506">
    <property type="term" value="F:iron ion binding"/>
    <property type="evidence" value="ECO:0007669"/>
    <property type="project" value="InterPro"/>
</dbReference>
<dbReference type="Gene3D" id="1.10.630.10">
    <property type="entry name" value="Cytochrome P450"/>
    <property type="match status" value="1"/>
</dbReference>
<keyword evidence="4 6" id="KW-0479">Metal-binding</keyword>
<gene>
    <name evidence="9" type="ORF">AAL_08449</name>
</gene>
<keyword evidence="7" id="KW-0503">Monooxygenase</keyword>
<dbReference type="InterPro" id="IPR017972">
    <property type="entry name" value="Cyt_P450_CS"/>
</dbReference>
<dbReference type="InterPro" id="IPR002401">
    <property type="entry name" value="Cyt_P450_E_grp-I"/>
</dbReference>
<accession>A0A167V579</accession>
<evidence type="ECO:0000256" key="6">
    <source>
        <dbReference type="PIRSR" id="PIRSR602401-1"/>
    </source>
</evidence>
<name>A0A167V579_9HYPO</name>
<dbReference type="SUPFAM" id="SSF48264">
    <property type="entry name" value="Cytochrome P450"/>
    <property type="match status" value="1"/>
</dbReference>
<comment type="cofactor">
    <cofactor evidence="1 6">
        <name>heme</name>
        <dbReference type="ChEBI" id="CHEBI:30413"/>
    </cofactor>
</comment>
<evidence type="ECO:0000256" key="2">
    <source>
        <dbReference type="ARBA" id="ARBA00010617"/>
    </source>
</evidence>
<dbReference type="InterPro" id="IPR001128">
    <property type="entry name" value="Cyt_P450"/>
</dbReference>
<comment type="caution">
    <text evidence="9">The sequence shown here is derived from an EMBL/GenBank/DDBJ whole genome shotgun (WGS) entry which is preliminary data.</text>
</comment>
<keyword evidence="7" id="KW-0560">Oxidoreductase</keyword>
<protein>
    <submittedName>
        <fullName evidence="9">Cytochrome P450 family protein</fullName>
    </submittedName>
</protein>
<dbReference type="PRINTS" id="PR00385">
    <property type="entry name" value="P450"/>
</dbReference>
<dbReference type="STRING" id="1081109.A0A167V579"/>
<feature type="binding site" description="axial binding residue" evidence="6">
    <location>
        <position position="472"/>
    </location>
    <ligand>
        <name>heme</name>
        <dbReference type="ChEBI" id="CHEBI:30413"/>
    </ligand>
    <ligandPart>
        <name>Fe</name>
        <dbReference type="ChEBI" id="CHEBI:18248"/>
    </ligandPart>
</feature>
<keyword evidence="8" id="KW-0472">Membrane</keyword>
<evidence type="ECO:0000256" key="8">
    <source>
        <dbReference type="SAM" id="Phobius"/>
    </source>
</evidence>
<dbReference type="Pfam" id="PF00067">
    <property type="entry name" value="p450"/>
    <property type="match status" value="1"/>
</dbReference>
<dbReference type="InterPro" id="IPR036396">
    <property type="entry name" value="Cyt_P450_sf"/>
</dbReference>
<sequence>MADLTWLSECACMAIYWCCMITTVFIFVVGVYRLSLHPLAGIPGPRLAAVSNIWYARRIASGRLARLGVELHAKYGDVVRVGPNEVWFNTREAFDQIYAMGKGFEKSDFYLATALTRPSVNWRLEAHFPDSLDLLSERDMRRYRLQRRAIGRVYSMANVLNHEAAIDAAIKLATQKLASLKGEELDLREWMHIIAVECLGASVLSWSPGLLRDGQDGGTLMHSFKGWRRRSLFGVFPSMKKLEQWSPGLGRMFASLWGVVHKPPGDFRPFFPAIGRIVGRRMKAFLGPTSQKVRRPDLLDDLMKLHQEKPEFNEVYLRRMAVTNFGAGHETLASTLTSAVAMIASHGVVQRRVSKEIEELHGALAYESGAKLPYTKAAIRESMRLYPVVAISFPRRVPATGMHVHGLSLPADTTVGCNPNALHRNEDIYGPSPEEYNPSRWLDGDPSAKNELSAKGIMAKYNLSWGGGPRTCPGRNLGELIVFKVIVALFDAFDVEVLIPPDADREAYFLFMLSDVKARFHPREKSRQD</sequence>
<reference evidence="9 10" key="1">
    <citation type="journal article" date="2016" name="Genome Biol. Evol.">
        <title>Divergent and convergent evolution of fungal pathogenicity.</title>
        <authorList>
            <person name="Shang Y."/>
            <person name="Xiao G."/>
            <person name="Zheng P."/>
            <person name="Cen K."/>
            <person name="Zhan S."/>
            <person name="Wang C."/>
        </authorList>
    </citation>
    <scope>NUCLEOTIDE SEQUENCE [LARGE SCALE GENOMIC DNA]</scope>
    <source>
        <strain evidence="9 10">RCEF 2490</strain>
    </source>
</reference>
<organism evidence="9 10">
    <name type="scientific">Moelleriella libera RCEF 2490</name>
    <dbReference type="NCBI Taxonomy" id="1081109"/>
    <lineage>
        <taxon>Eukaryota</taxon>
        <taxon>Fungi</taxon>
        <taxon>Dikarya</taxon>
        <taxon>Ascomycota</taxon>
        <taxon>Pezizomycotina</taxon>
        <taxon>Sordariomycetes</taxon>
        <taxon>Hypocreomycetidae</taxon>
        <taxon>Hypocreales</taxon>
        <taxon>Clavicipitaceae</taxon>
        <taxon>Moelleriella</taxon>
    </lineage>
</organism>
<keyword evidence="3 6" id="KW-0349">Heme</keyword>
<dbReference type="AlphaFoldDB" id="A0A167V579"/>
<dbReference type="GO" id="GO:0020037">
    <property type="term" value="F:heme binding"/>
    <property type="evidence" value="ECO:0007669"/>
    <property type="project" value="InterPro"/>
</dbReference>
<dbReference type="InterPro" id="IPR050121">
    <property type="entry name" value="Cytochrome_P450_monoxygenase"/>
</dbReference>
<dbReference type="GO" id="GO:0016705">
    <property type="term" value="F:oxidoreductase activity, acting on paired donors, with incorporation or reduction of molecular oxygen"/>
    <property type="evidence" value="ECO:0007669"/>
    <property type="project" value="InterPro"/>
</dbReference>
<dbReference type="EMBL" id="AZGY01000044">
    <property type="protein sequence ID" value="KZZ87061.1"/>
    <property type="molecule type" value="Genomic_DNA"/>
</dbReference>
<keyword evidence="5 6" id="KW-0408">Iron</keyword>
<dbReference type="GO" id="GO:0004497">
    <property type="term" value="F:monooxygenase activity"/>
    <property type="evidence" value="ECO:0007669"/>
    <property type="project" value="UniProtKB-KW"/>
</dbReference>
<feature type="transmembrane region" description="Helical" evidence="8">
    <location>
        <begin position="14"/>
        <end position="32"/>
    </location>
</feature>
<keyword evidence="8" id="KW-1133">Transmembrane helix</keyword>
<evidence type="ECO:0000256" key="3">
    <source>
        <dbReference type="ARBA" id="ARBA00022617"/>
    </source>
</evidence>
<evidence type="ECO:0000256" key="4">
    <source>
        <dbReference type="ARBA" id="ARBA00022723"/>
    </source>
</evidence>
<dbReference type="Proteomes" id="UP000078544">
    <property type="component" value="Unassembled WGS sequence"/>
</dbReference>
<evidence type="ECO:0000256" key="1">
    <source>
        <dbReference type="ARBA" id="ARBA00001971"/>
    </source>
</evidence>
<proteinExistence type="inferred from homology"/>
<keyword evidence="8" id="KW-0812">Transmembrane</keyword>
<evidence type="ECO:0000256" key="7">
    <source>
        <dbReference type="RuleBase" id="RU000461"/>
    </source>
</evidence>
<dbReference type="PANTHER" id="PTHR24305">
    <property type="entry name" value="CYTOCHROME P450"/>
    <property type="match status" value="1"/>
</dbReference>
<evidence type="ECO:0000256" key="5">
    <source>
        <dbReference type="ARBA" id="ARBA00023004"/>
    </source>
</evidence>
<dbReference type="PANTHER" id="PTHR24305:SF232">
    <property type="entry name" value="P450, PUTATIVE (EUROFUNG)-RELATED"/>
    <property type="match status" value="1"/>
</dbReference>
<evidence type="ECO:0000313" key="9">
    <source>
        <dbReference type="EMBL" id="KZZ87061.1"/>
    </source>
</evidence>
<dbReference type="PROSITE" id="PS00086">
    <property type="entry name" value="CYTOCHROME_P450"/>
    <property type="match status" value="1"/>
</dbReference>
<dbReference type="PRINTS" id="PR00463">
    <property type="entry name" value="EP450I"/>
</dbReference>
<comment type="similarity">
    <text evidence="2 7">Belongs to the cytochrome P450 family.</text>
</comment>
<dbReference type="OrthoDB" id="3934656at2759"/>
<evidence type="ECO:0000313" key="10">
    <source>
        <dbReference type="Proteomes" id="UP000078544"/>
    </source>
</evidence>
<keyword evidence="10" id="KW-1185">Reference proteome</keyword>